<feature type="domain" description="Ppx/GppA phosphatase N-terminal" evidence="2">
    <location>
        <begin position="34"/>
        <end position="319"/>
    </location>
</feature>
<feature type="domain" description="Ppx/GppA phosphatase C-terminal" evidence="3">
    <location>
        <begin position="334"/>
        <end position="491"/>
    </location>
</feature>
<dbReference type="EMBL" id="JANDBC010000001">
    <property type="protein sequence ID" value="MCP9291561.1"/>
    <property type="molecule type" value="Genomic_DNA"/>
</dbReference>
<name>A0A9X2L3A3_9BACT</name>
<dbReference type="PANTHER" id="PTHR30005">
    <property type="entry name" value="EXOPOLYPHOSPHATASE"/>
    <property type="match status" value="1"/>
</dbReference>
<dbReference type="PIRSF" id="PIRSF001267">
    <property type="entry name" value="Pyrophosphatase_GppA_Ppx"/>
    <property type="match status" value="1"/>
</dbReference>
<dbReference type="InterPro" id="IPR003695">
    <property type="entry name" value="Ppx_GppA_N"/>
</dbReference>
<dbReference type="InterPro" id="IPR050273">
    <property type="entry name" value="GppA/Ppx_hydrolase"/>
</dbReference>
<evidence type="ECO:0000313" key="4">
    <source>
        <dbReference type="EMBL" id="MCP9291561.1"/>
    </source>
</evidence>
<evidence type="ECO:0000313" key="5">
    <source>
        <dbReference type="Proteomes" id="UP001139125"/>
    </source>
</evidence>
<dbReference type="Pfam" id="PF21447">
    <property type="entry name" value="Ppx-GppA_III"/>
    <property type="match status" value="1"/>
</dbReference>
<dbReference type="GO" id="GO:0016462">
    <property type="term" value="F:pyrophosphatase activity"/>
    <property type="evidence" value="ECO:0007669"/>
    <property type="project" value="TreeGrafter"/>
</dbReference>
<organism evidence="4 5">
    <name type="scientific">Gracilimonas sediminicola</name>
    <dbReference type="NCBI Taxonomy" id="2952158"/>
    <lineage>
        <taxon>Bacteria</taxon>
        <taxon>Pseudomonadati</taxon>
        <taxon>Balneolota</taxon>
        <taxon>Balneolia</taxon>
        <taxon>Balneolales</taxon>
        <taxon>Balneolaceae</taxon>
        <taxon>Gracilimonas</taxon>
    </lineage>
</organism>
<dbReference type="SUPFAM" id="SSF109604">
    <property type="entry name" value="HD-domain/PDEase-like"/>
    <property type="match status" value="1"/>
</dbReference>
<evidence type="ECO:0000259" key="3">
    <source>
        <dbReference type="Pfam" id="PF21447"/>
    </source>
</evidence>
<dbReference type="InterPro" id="IPR003607">
    <property type="entry name" value="HD/PDEase_dom"/>
</dbReference>
<dbReference type="Gene3D" id="1.10.3210.10">
    <property type="entry name" value="Hypothetical protein af1432"/>
    <property type="match status" value="1"/>
</dbReference>
<dbReference type="InterPro" id="IPR030673">
    <property type="entry name" value="PyroPPase_GppA_Ppx"/>
</dbReference>
<proteinExistence type="predicted"/>
<dbReference type="AlphaFoldDB" id="A0A9X2L3A3"/>
<dbReference type="RefSeq" id="WP_255134425.1">
    <property type="nucleotide sequence ID" value="NZ_JANDBC010000001.1"/>
</dbReference>
<dbReference type="InterPro" id="IPR043129">
    <property type="entry name" value="ATPase_NBD"/>
</dbReference>
<sequence>MIISSSNNQVAPIKRIAAIDIGTNSFHAIIVDVYSDGSFRTLDKLKEMVQLAKGGMGKRLSDGAFKRGLTALRNIKRLADSYECEEILAYATSAIREAENGGEFIQKSIDDIGIKMNAIPGRVEAELIGLAVRHGVKLTEEPVLMADVGGGSVEFLIGNEKEFFYTASKKIGVSRMTEIFKPADPITDEDIKKLETHYEEQLRDVAQAFAQHRTDTIIGSSGTMENIAQMIAARKDKSIDVTLNEMEFSAEEFKKFYDWFIKLSKKERKKVDGLDTKRVGFINTGVVLLDFLIRKFGIKTVKISSQALREGIVIRYLKKDMIGLQWSGAFADPRRRSVFELLRKTNWHEAHSRHVANMALTIFDALEDELELTLNDRELLEYASYLHDIGYYISHSKHHKHALYIIRHSDLKGFKEDEIEIIANVARYHRRSTPKKRHGEYWKMPPAIRKRIKKLSGILRVADGLDRSHYQNVKDLQVYSEKDQIKLNIRTEGEPYLEIWGAERKSDLLKEVTGKKINIERVIEPAYIG</sequence>
<evidence type="ECO:0000256" key="1">
    <source>
        <dbReference type="ARBA" id="ARBA00022801"/>
    </source>
</evidence>
<evidence type="ECO:0000259" key="2">
    <source>
        <dbReference type="Pfam" id="PF02541"/>
    </source>
</evidence>
<dbReference type="Gene3D" id="3.30.420.150">
    <property type="entry name" value="Exopolyphosphatase. Domain 2"/>
    <property type="match status" value="1"/>
</dbReference>
<gene>
    <name evidence="4" type="ORF">NM125_08205</name>
</gene>
<comment type="caution">
    <text evidence="4">The sequence shown here is derived from an EMBL/GenBank/DDBJ whole genome shotgun (WGS) entry which is preliminary data.</text>
</comment>
<accession>A0A9X2L3A3</accession>
<reference evidence="4" key="1">
    <citation type="submission" date="2022-06" db="EMBL/GenBank/DDBJ databases">
        <title>Gracilimonas sp. CAU 1638 isolated from sea sediment.</title>
        <authorList>
            <person name="Kim W."/>
        </authorList>
    </citation>
    <scope>NUCLEOTIDE SEQUENCE</scope>
    <source>
        <strain evidence="4">CAU 1638</strain>
    </source>
</reference>
<dbReference type="InterPro" id="IPR048950">
    <property type="entry name" value="Ppx_GppA_C"/>
</dbReference>
<keyword evidence="1" id="KW-0378">Hydrolase</keyword>
<dbReference type="PANTHER" id="PTHR30005:SF0">
    <property type="entry name" value="RETROGRADE REGULATION PROTEIN 2"/>
    <property type="match status" value="1"/>
</dbReference>
<dbReference type="Proteomes" id="UP001139125">
    <property type="component" value="Unassembled WGS sequence"/>
</dbReference>
<dbReference type="Gene3D" id="3.30.420.40">
    <property type="match status" value="1"/>
</dbReference>
<keyword evidence="5" id="KW-1185">Reference proteome</keyword>
<dbReference type="CDD" id="cd00077">
    <property type="entry name" value="HDc"/>
    <property type="match status" value="1"/>
</dbReference>
<dbReference type="SUPFAM" id="SSF53067">
    <property type="entry name" value="Actin-like ATPase domain"/>
    <property type="match status" value="2"/>
</dbReference>
<dbReference type="FunFam" id="1.10.3210.10:FF:000025">
    <property type="entry name" value="Exopolyphosphatase"/>
    <property type="match status" value="1"/>
</dbReference>
<protein>
    <submittedName>
        <fullName evidence="4">Ppx/GppA family phosphatase</fullName>
    </submittedName>
</protein>
<dbReference type="Pfam" id="PF02541">
    <property type="entry name" value="Ppx-GppA"/>
    <property type="match status" value="1"/>
</dbReference>